<feature type="compositionally biased region" description="Gly residues" evidence="1">
    <location>
        <begin position="123"/>
        <end position="134"/>
    </location>
</feature>
<dbReference type="Proteomes" id="UP000638313">
    <property type="component" value="Unassembled WGS sequence"/>
</dbReference>
<accession>A0A919B0I5</accession>
<reference evidence="2" key="1">
    <citation type="journal article" date="2014" name="Int. J. Syst. Evol. Microbiol.">
        <title>Complete genome sequence of Corynebacterium casei LMG S-19264T (=DSM 44701T), isolated from a smear-ripened cheese.</title>
        <authorList>
            <consortium name="US DOE Joint Genome Institute (JGI-PGF)"/>
            <person name="Walter F."/>
            <person name="Albersmeier A."/>
            <person name="Kalinowski J."/>
            <person name="Ruckert C."/>
        </authorList>
    </citation>
    <scope>NUCLEOTIDE SEQUENCE</scope>
    <source>
        <strain evidence="2">JCM 4059</strain>
    </source>
</reference>
<proteinExistence type="predicted"/>
<dbReference type="EMBL" id="BNBD01000002">
    <property type="protein sequence ID" value="GHF35364.1"/>
    <property type="molecule type" value="Genomic_DNA"/>
</dbReference>
<evidence type="ECO:0000313" key="3">
    <source>
        <dbReference type="Proteomes" id="UP000638313"/>
    </source>
</evidence>
<comment type="caution">
    <text evidence="2">The sequence shown here is derived from an EMBL/GenBank/DDBJ whole genome shotgun (WGS) entry which is preliminary data.</text>
</comment>
<feature type="region of interest" description="Disordered" evidence="1">
    <location>
        <begin position="113"/>
        <end position="134"/>
    </location>
</feature>
<gene>
    <name evidence="2" type="ORF">GCM10010218_15750</name>
</gene>
<organism evidence="2 3">
    <name type="scientific">Streptomyces mashuensis</name>
    <dbReference type="NCBI Taxonomy" id="33904"/>
    <lineage>
        <taxon>Bacteria</taxon>
        <taxon>Bacillati</taxon>
        <taxon>Actinomycetota</taxon>
        <taxon>Actinomycetes</taxon>
        <taxon>Kitasatosporales</taxon>
        <taxon>Streptomycetaceae</taxon>
        <taxon>Streptomyces</taxon>
    </lineage>
</organism>
<dbReference type="RefSeq" id="WP_190128692.1">
    <property type="nucleotide sequence ID" value="NZ_BNBD01000002.1"/>
</dbReference>
<keyword evidence="3" id="KW-1185">Reference proteome</keyword>
<name>A0A919B0I5_9ACTN</name>
<dbReference type="AlphaFoldDB" id="A0A919B0I5"/>
<reference evidence="2" key="2">
    <citation type="submission" date="2020-09" db="EMBL/GenBank/DDBJ databases">
        <authorList>
            <person name="Sun Q."/>
            <person name="Ohkuma M."/>
        </authorList>
    </citation>
    <scope>NUCLEOTIDE SEQUENCE</scope>
    <source>
        <strain evidence="2">JCM 4059</strain>
    </source>
</reference>
<dbReference type="Gene3D" id="1.10.287.1060">
    <property type="entry name" value="ESAT-6-like"/>
    <property type="match status" value="1"/>
</dbReference>
<protein>
    <submittedName>
        <fullName evidence="2">Uncharacterized protein</fullName>
    </submittedName>
</protein>
<evidence type="ECO:0000313" key="2">
    <source>
        <dbReference type="EMBL" id="GHF35364.1"/>
    </source>
</evidence>
<sequence length="134" mass="13995">MADGQGQQGGGADKVLDIKTADIKAAAPVFQEQGKKLSDALTKLITTLDDLGKPWGKDDAGKDFEALYSPKQKHIEQKAGILVLGLVSIHEALNDLSDGHVDNEQLIKGMFTKLKPGEDPGHGGHGGNGGKGGK</sequence>
<evidence type="ECO:0000256" key="1">
    <source>
        <dbReference type="SAM" id="MobiDB-lite"/>
    </source>
</evidence>